<gene>
    <name evidence="6" type="ORF">ACFOES_11025</name>
</gene>
<evidence type="ECO:0000313" key="7">
    <source>
        <dbReference type="Proteomes" id="UP001595443"/>
    </source>
</evidence>
<dbReference type="Gene3D" id="1.20.120.1630">
    <property type="match status" value="1"/>
</dbReference>
<dbReference type="EMBL" id="JBHRSK010000007">
    <property type="protein sequence ID" value="MFC2968625.1"/>
    <property type="molecule type" value="Genomic_DNA"/>
</dbReference>
<keyword evidence="3 5" id="KW-1133">Transmembrane helix</keyword>
<evidence type="ECO:0000256" key="4">
    <source>
        <dbReference type="ARBA" id="ARBA00023136"/>
    </source>
</evidence>
<dbReference type="GO" id="GO:0032259">
    <property type="term" value="P:methylation"/>
    <property type="evidence" value="ECO:0007669"/>
    <property type="project" value="UniProtKB-KW"/>
</dbReference>
<organism evidence="6 7">
    <name type="scientific">Acidimangrovimonas pyrenivorans</name>
    <dbReference type="NCBI Taxonomy" id="2030798"/>
    <lineage>
        <taxon>Bacteria</taxon>
        <taxon>Pseudomonadati</taxon>
        <taxon>Pseudomonadota</taxon>
        <taxon>Alphaproteobacteria</taxon>
        <taxon>Rhodobacterales</taxon>
        <taxon>Paracoccaceae</taxon>
        <taxon>Acidimangrovimonas</taxon>
    </lineage>
</organism>
<dbReference type="InterPro" id="IPR007318">
    <property type="entry name" value="Phopholipid_MeTrfase"/>
</dbReference>
<evidence type="ECO:0000256" key="2">
    <source>
        <dbReference type="ARBA" id="ARBA00022692"/>
    </source>
</evidence>
<comment type="caution">
    <text evidence="6">The sequence shown here is derived from an EMBL/GenBank/DDBJ whole genome shotgun (WGS) entry which is preliminary data.</text>
</comment>
<comment type="subcellular location">
    <subcellularLocation>
        <location evidence="1">Endomembrane system</location>
        <topology evidence="1">Multi-pass membrane protein</topology>
    </subcellularLocation>
</comment>
<evidence type="ECO:0000256" key="1">
    <source>
        <dbReference type="ARBA" id="ARBA00004127"/>
    </source>
</evidence>
<dbReference type="EC" id="2.1.1.334" evidence="6"/>
<keyword evidence="6" id="KW-0489">Methyltransferase</keyword>
<accession>A0ABV7AHM3</accession>
<keyword evidence="4 5" id="KW-0472">Membrane</keyword>
<name>A0ABV7AHM3_9RHOB</name>
<feature type="transmembrane region" description="Helical" evidence="5">
    <location>
        <begin position="36"/>
        <end position="59"/>
    </location>
</feature>
<keyword evidence="7" id="KW-1185">Reference proteome</keyword>
<evidence type="ECO:0000313" key="6">
    <source>
        <dbReference type="EMBL" id="MFC2968625.1"/>
    </source>
</evidence>
<dbReference type="RefSeq" id="WP_377833323.1">
    <property type="nucleotide sequence ID" value="NZ_JBHRSK010000007.1"/>
</dbReference>
<keyword evidence="6" id="KW-0808">Transferase</keyword>
<dbReference type="Proteomes" id="UP001595443">
    <property type="component" value="Unassembled WGS sequence"/>
</dbReference>
<sequence>MDRIEIPPLWLLLFLALAWGIGQWLPLPLFGVAGRWLGGALVAAGVALMGLAAAQMVLLRTTFIPRRDPSALVTGGIFRLSRNPIYLGDALVLTGAILWWDAPAALPLVPIFMALIQHRFIRGEEARLRAHFGDAFEAWAARTRRWL</sequence>
<dbReference type="Pfam" id="PF04191">
    <property type="entry name" value="PEMT"/>
    <property type="match status" value="1"/>
</dbReference>
<evidence type="ECO:0000256" key="3">
    <source>
        <dbReference type="ARBA" id="ARBA00022989"/>
    </source>
</evidence>
<evidence type="ECO:0000256" key="5">
    <source>
        <dbReference type="SAM" id="Phobius"/>
    </source>
</evidence>
<protein>
    <submittedName>
        <fullName evidence="6">Methyltransferase family protein</fullName>
        <ecNumber evidence="6">2.1.1.100</ecNumber>
        <ecNumber evidence="6">2.1.1.334</ecNumber>
    </submittedName>
</protein>
<dbReference type="EC" id="2.1.1.100" evidence="6"/>
<dbReference type="GO" id="GO:0004671">
    <property type="term" value="F:protein C-terminal S-isoprenylcysteine carboxyl O-methyltransferase activity"/>
    <property type="evidence" value="ECO:0007669"/>
    <property type="project" value="UniProtKB-EC"/>
</dbReference>
<keyword evidence="2 5" id="KW-0812">Transmembrane</keyword>
<reference evidence="7" key="1">
    <citation type="journal article" date="2019" name="Int. J. Syst. Evol. Microbiol.">
        <title>The Global Catalogue of Microorganisms (GCM) 10K type strain sequencing project: providing services to taxonomists for standard genome sequencing and annotation.</title>
        <authorList>
            <consortium name="The Broad Institute Genomics Platform"/>
            <consortium name="The Broad Institute Genome Sequencing Center for Infectious Disease"/>
            <person name="Wu L."/>
            <person name="Ma J."/>
        </authorList>
    </citation>
    <scope>NUCLEOTIDE SEQUENCE [LARGE SCALE GENOMIC DNA]</scope>
    <source>
        <strain evidence="7">KCTC 62192</strain>
    </source>
</reference>
<proteinExistence type="predicted"/>